<dbReference type="Proteomes" id="UP000007241">
    <property type="component" value="Unassembled WGS sequence"/>
</dbReference>
<evidence type="ECO:0000256" key="1">
    <source>
        <dbReference type="SAM" id="MobiDB-lite"/>
    </source>
</evidence>
<accession>F4PFU2</accession>
<protein>
    <submittedName>
        <fullName evidence="2">Uncharacterized protein</fullName>
    </submittedName>
</protein>
<evidence type="ECO:0000313" key="3">
    <source>
        <dbReference type="Proteomes" id="UP000007241"/>
    </source>
</evidence>
<dbReference type="InParanoid" id="F4PFU2"/>
<proteinExistence type="predicted"/>
<dbReference type="AlphaFoldDB" id="F4PFU2"/>
<feature type="compositionally biased region" description="Polar residues" evidence="1">
    <location>
        <begin position="8"/>
        <end position="19"/>
    </location>
</feature>
<organism evidence="2 3">
    <name type="scientific">Batrachochytrium dendrobatidis (strain JAM81 / FGSC 10211)</name>
    <name type="common">Frog chytrid fungus</name>
    <dbReference type="NCBI Taxonomy" id="684364"/>
    <lineage>
        <taxon>Eukaryota</taxon>
        <taxon>Fungi</taxon>
        <taxon>Fungi incertae sedis</taxon>
        <taxon>Chytridiomycota</taxon>
        <taxon>Chytridiomycota incertae sedis</taxon>
        <taxon>Chytridiomycetes</taxon>
        <taxon>Rhizophydiales</taxon>
        <taxon>Rhizophydiales incertae sedis</taxon>
        <taxon>Batrachochytrium</taxon>
    </lineage>
</organism>
<name>F4PFU2_BATDJ</name>
<dbReference type="RefSeq" id="XP_006683474.1">
    <property type="nucleotide sequence ID" value="XM_006683411.1"/>
</dbReference>
<feature type="region of interest" description="Disordered" evidence="1">
    <location>
        <begin position="1"/>
        <end position="48"/>
    </location>
</feature>
<evidence type="ECO:0000313" key="2">
    <source>
        <dbReference type="EMBL" id="EGF75898.1"/>
    </source>
</evidence>
<dbReference type="GeneID" id="18239834"/>
<sequence length="139" mass="15461">MAVVPPSENVQTPQSSQSPACRPGPSNGCQPTASNSDDEHMSASQVQKKYEGLQNRLENAKKIVKQKCDEYHKLKNELKSQQAIGRSGLTSGLAKLVPNPIKNKFGMCELIEERIRELKQAYGIGLVGKLYKFKKQFKN</sequence>
<reference evidence="2 3" key="1">
    <citation type="submission" date="2009-12" db="EMBL/GenBank/DDBJ databases">
        <title>The draft genome of Batrachochytrium dendrobatidis.</title>
        <authorList>
            <consortium name="US DOE Joint Genome Institute (JGI-PGF)"/>
            <person name="Kuo A."/>
            <person name="Salamov A."/>
            <person name="Schmutz J."/>
            <person name="Lucas S."/>
            <person name="Pitluck S."/>
            <person name="Rosenblum E."/>
            <person name="Stajich J."/>
            <person name="Eisen M."/>
            <person name="Grigoriev I.V."/>
        </authorList>
    </citation>
    <scope>NUCLEOTIDE SEQUENCE [LARGE SCALE GENOMIC DNA]</scope>
    <source>
        <strain evidence="3">JAM81 / FGSC 10211</strain>
    </source>
</reference>
<keyword evidence="3" id="KW-1185">Reference proteome</keyword>
<dbReference type="HOGENOM" id="CLU_121027_0_0_1"/>
<gene>
    <name evidence="2" type="ORF">BATDEDRAFT_28980</name>
</gene>
<dbReference type="EMBL" id="GL882964">
    <property type="protein sequence ID" value="EGF75898.1"/>
    <property type="molecule type" value="Genomic_DNA"/>
</dbReference>